<evidence type="ECO:0000256" key="3">
    <source>
        <dbReference type="ARBA" id="ARBA00011906"/>
    </source>
</evidence>
<keyword evidence="7" id="KW-0503">Monooxygenase</keyword>
<comment type="similarity">
    <text evidence="2">Belongs to the tyrosinase family.</text>
</comment>
<dbReference type="AlphaFoldDB" id="A0A7C8IE08"/>
<comment type="cofactor">
    <cofactor evidence="1">
        <name>Cu(2+)</name>
        <dbReference type="ChEBI" id="CHEBI:29036"/>
    </cofactor>
</comment>
<dbReference type="SUPFAM" id="SSF48056">
    <property type="entry name" value="Di-copper centre-containing domain"/>
    <property type="match status" value="1"/>
</dbReference>
<reference evidence="13 14" key="1">
    <citation type="submission" date="2020-01" db="EMBL/GenBank/DDBJ databases">
        <authorList>
            <consortium name="DOE Joint Genome Institute"/>
            <person name="Haridas S."/>
            <person name="Albert R."/>
            <person name="Binder M."/>
            <person name="Bloem J."/>
            <person name="Labutti K."/>
            <person name="Salamov A."/>
            <person name="Andreopoulos B."/>
            <person name="Baker S.E."/>
            <person name="Barry K."/>
            <person name="Bills G."/>
            <person name="Bluhm B.H."/>
            <person name="Cannon C."/>
            <person name="Castanera R."/>
            <person name="Culley D.E."/>
            <person name="Daum C."/>
            <person name="Ezra D."/>
            <person name="Gonzalez J.B."/>
            <person name="Henrissat B."/>
            <person name="Kuo A."/>
            <person name="Liang C."/>
            <person name="Lipzen A."/>
            <person name="Lutzoni F."/>
            <person name="Magnuson J."/>
            <person name="Mondo S."/>
            <person name="Nolan M."/>
            <person name="Ohm R."/>
            <person name="Pangilinan J."/>
            <person name="Park H.-J.H."/>
            <person name="Ramirez L."/>
            <person name="Alfaro M."/>
            <person name="Sun H."/>
            <person name="Tritt A."/>
            <person name="Yoshinaga Y."/>
            <person name="Zwiers L.-H.L."/>
            <person name="Turgeon B.G."/>
            <person name="Goodwin S.B."/>
            <person name="Spatafora J.W."/>
            <person name="Crous P.W."/>
            <person name="Grigoriev I.V."/>
        </authorList>
    </citation>
    <scope>NUCLEOTIDE SEQUENCE [LARGE SCALE GENOMIC DNA]</scope>
    <source>
        <strain evidence="13 14">CBS 611.86</strain>
    </source>
</reference>
<dbReference type="InterPro" id="IPR002227">
    <property type="entry name" value="Tyrosinase_Cu-bd"/>
</dbReference>
<dbReference type="PRINTS" id="PR00092">
    <property type="entry name" value="TYROSINASE"/>
</dbReference>
<comment type="caution">
    <text evidence="13">The sequence shown here is derived from an EMBL/GenBank/DDBJ whole genome shotgun (WGS) entry which is preliminary data.</text>
</comment>
<keyword evidence="5" id="KW-0560">Oxidoreductase</keyword>
<evidence type="ECO:0000256" key="7">
    <source>
        <dbReference type="ARBA" id="ARBA00023033"/>
    </source>
</evidence>
<dbReference type="Proteomes" id="UP000481861">
    <property type="component" value="Unassembled WGS sequence"/>
</dbReference>
<evidence type="ECO:0000256" key="2">
    <source>
        <dbReference type="ARBA" id="ARBA00009928"/>
    </source>
</evidence>
<name>A0A7C8IE08_9PLEO</name>
<dbReference type="PROSITE" id="PS00497">
    <property type="entry name" value="TYROSINASE_1"/>
    <property type="match status" value="1"/>
</dbReference>
<evidence type="ECO:0000256" key="8">
    <source>
        <dbReference type="ARBA" id="ARBA00023101"/>
    </source>
</evidence>
<dbReference type="Pfam" id="PF18132">
    <property type="entry name" value="Tyrosinase_C"/>
    <property type="match status" value="1"/>
</dbReference>
<feature type="chain" id="PRO_5028959412" description="tyrosinase" evidence="11">
    <location>
        <begin position="22"/>
        <end position="626"/>
    </location>
</feature>
<protein>
    <recommendedName>
        <fullName evidence="3">tyrosinase</fullName>
        <ecNumber evidence="3">1.14.18.1</ecNumber>
    </recommendedName>
</protein>
<evidence type="ECO:0000313" key="14">
    <source>
        <dbReference type="Proteomes" id="UP000481861"/>
    </source>
</evidence>
<feature type="domain" description="Tyrosinase copper-binding" evidence="12">
    <location>
        <begin position="123"/>
        <end position="140"/>
    </location>
</feature>
<evidence type="ECO:0000259" key="12">
    <source>
        <dbReference type="PROSITE" id="PS00497"/>
    </source>
</evidence>
<keyword evidence="4" id="KW-0479">Metal-binding</keyword>
<sequence>MRLLTCVAVALASFALMLVEARPSNRTEPDCPDEVAGGKVLTTGVTWKDDRGYVAVRHEVRDLKENFPDQWVLYILGLCSFQQMDQTDVVSYYSIAGIHGAPYKVWQGADSPNPNPNQGYCPHNNDLFFGWHRPYLALYEQELHKHVQKVARQAPEESRSRYAAAANAFRIPYWDWGLGQKGGPIPDFFVSPTLQITGLDGVVRAVANPLHRYAFHPLIPDDFRQLNENESWTFTQFSQYNHTIRYPTTRTPDAVPQDDKFVAHFLKSRRTWMDHLSKAFAAPSPKSMNVFRKTLENMHGWMHGSIGGFEDEPLNNKNPGHMWPVQFSAYEPLFMLHHANVDRIFALWQAIHPSLWLDPSSTGQQNKFLAANTLVDATTPLLPFYKTSSTFWTTNDVRNTTALGYAYPETQSWNYASADDYGAAVNATIARLYVSSARDRLEGTGSGETAGDATRLLSGEGTFTDWTINVEAAQGEMPPTFRVQFALVGEFSSDKVTDVGVWNILMPSDHHARTHTKRPTGKRASSLEPTLKGWVSLTESLLDVILEGGLDTLDAADVVPYLKEKLTWKVYAGDGSLISRTSLSLASLSVEVVSSEAYIPSNPERAIVYSAEVTKYPEVTEGKGEV</sequence>
<feature type="signal peptide" evidence="11">
    <location>
        <begin position="1"/>
        <end position="21"/>
    </location>
</feature>
<proteinExistence type="inferred from homology"/>
<evidence type="ECO:0000256" key="4">
    <source>
        <dbReference type="ARBA" id="ARBA00022723"/>
    </source>
</evidence>
<dbReference type="PANTHER" id="PTHR11474:SF76">
    <property type="entry name" value="SHKT DOMAIN-CONTAINING PROTEIN"/>
    <property type="match status" value="1"/>
</dbReference>
<evidence type="ECO:0000256" key="1">
    <source>
        <dbReference type="ARBA" id="ARBA00001973"/>
    </source>
</evidence>
<comment type="catalytic activity">
    <reaction evidence="9">
        <text>2 L-dopa + O2 = 2 L-dopaquinone + 2 H2O</text>
        <dbReference type="Rhea" id="RHEA:34287"/>
        <dbReference type="ChEBI" id="CHEBI:15377"/>
        <dbReference type="ChEBI" id="CHEBI:15379"/>
        <dbReference type="ChEBI" id="CHEBI:57504"/>
        <dbReference type="ChEBI" id="CHEBI:57924"/>
        <dbReference type="EC" id="1.14.18.1"/>
    </reaction>
</comment>
<dbReference type="Gene3D" id="1.10.1280.10">
    <property type="entry name" value="Di-copper center containing domain from catechol oxidase"/>
    <property type="match status" value="1"/>
</dbReference>
<evidence type="ECO:0000256" key="6">
    <source>
        <dbReference type="ARBA" id="ARBA00023008"/>
    </source>
</evidence>
<dbReference type="GO" id="GO:0004503">
    <property type="term" value="F:tyrosinase activity"/>
    <property type="evidence" value="ECO:0007669"/>
    <property type="project" value="UniProtKB-EC"/>
</dbReference>
<dbReference type="InterPro" id="IPR041640">
    <property type="entry name" value="Tyrosinase_C"/>
</dbReference>
<evidence type="ECO:0000313" key="13">
    <source>
        <dbReference type="EMBL" id="KAF2874672.1"/>
    </source>
</evidence>
<dbReference type="Pfam" id="PF00264">
    <property type="entry name" value="Tyrosinase"/>
    <property type="match status" value="1"/>
</dbReference>
<keyword evidence="8" id="KW-0470">Melanin biosynthesis</keyword>
<gene>
    <name evidence="13" type="ORF">BDV95DRAFT_296302</name>
</gene>
<evidence type="ECO:0000256" key="9">
    <source>
        <dbReference type="ARBA" id="ARBA00048233"/>
    </source>
</evidence>
<accession>A0A7C8IE08</accession>
<evidence type="ECO:0000256" key="11">
    <source>
        <dbReference type="SAM" id="SignalP"/>
    </source>
</evidence>
<organism evidence="13 14">
    <name type="scientific">Massariosphaeria phaeospora</name>
    <dbReference type="NCBI Taxonomy" id="100035"/>
    <lineage>
        <taxon>Eukaryota</taxon>
        <taxon>Fungi</taxon>
        <taxon>Dikarya</taxon>
        <taxon>Ascomycota</taxon>
        <taxon>Pezizomycotina</taxon>
        <taxon>Dothideomycetes</taxon>
        <taxon>Pleosporomycetidae</taxon>
        <taxon>Pleosporales</taxon>
        <taxon>Pleosporales incertae sedis</taxon>
        <taxon>Massariosphaeria</taxon>
    </lineage>
</organism>
<dbReference type="EMBL" id="JAADJZ010000005">
    <property type="protein sequence ID" value="KAF2874672.1"/>
    <property type="molecule type" value="Genomic_DNA"/>
</dbReference>
<evidence type="ECO:0000256" key="5">
    <source>
        <dbReference type="ARBA" id="ARBA00023002"/>
    </source>
</evidence>
<keyword evidence="14" id="KW-1185">Reference proteome</keyword>
<dbReference type="InterPro" id="IPR050316">
    <property type="entry name" value="Tyrosinase/Hemocyanin"/>
</dbReference>
<keyword evidence="11" id="KW-0732">Signal</keyword>
<evidence type="ECO:0000256" key="10">
    <source>
        <dbReference type="ARBA" id="ARBA00048881"/>
    </source>
</evidence>
<dbReference type="GO" id="GO:0046872">
    <property type="term" value="F:metal ion binding"/>
    <property type="evidence" value="ECO:0007669"/>
    <property type="project" value="UniProtKB-KW"/>
</dbReference>
<keyword evidence="6" id="KW-0186">Copper</keyword>
<dbReference type="EC" id="1.14.18.1" evidence="3"/>
<dbReference type="OrthoDB" id="6132182at2759"/>
<comment type="catalytic activity">
    <reaction evidence="10">
        <text>L-tyrosine + O2 = L-dopaquinone + H2O</text>
        <dbReference type="Rhea" id="RHEA:18117"/>
        <dbReference type="ChEBI" id="CHEBI:15377"/>
        <dbReference type="ChEBI" id="CHEBI:15379"/>
        <dbReference type="ChEBI" id="CHEBI:57924"/>
        <dbReference type="ChEBI" id="CHEBI:58315"/>
        <dbReference type="EC" id="1.14.18.1"/>
    </reaction>
</comment>
<dbReference type="PANTHER" id="PTHR11474">
    <property type="entry name" value="TYROSINASE FAMILY MEMBER"/>
    <property type="match status" value="1"/>
</dbReference>
<dbReference type="InterPro" id="IPR008922">
    <property type="entry name" value="Di-copper_centre_dom_sf"/>
</dbReference>
<dbReference type="GO" id="GO:0042438">
    <property type="term" value="P:melanin biosynthetic process"/>
    <property type="evidence" value="ECO:0007669"/>
    <property type="project" value="UniProtKB-KW"/>
</dbReference>